<sequence>MRPVRTVLRWCGKGLRAYWAWMVKASETMGDPYGPW</sequence>
<proteinExistence type="predicted"/>
<reference evidence="2" key="1">
    <citation type="submission" date="2016-10" db="EMBL/GenBank/DDBJ databases">
        <authorList>
            <person name="Varghese N."/>
        </authorList>
    </citation>
    <scope>NUCLEOTIDE SEQUENCE [LARGE SCALE GENOMIC DNA]</scope>
    <source>
        <strain evidence="2">DSM 17980</strain>
    </source>
</reference>
<dbReference type="STRING" id="392015.SAMN05421543_10427"/>
<evidence type="ECO:0000313" key="2">
    <source>
        <dbReference type="Proteomes" id="UP000183508"/>
    </source>
</evidence>
<name>A0A1I7H7Q7_9BACL</name>
<keyword evidence="2" id="KW-1185">Reference proteome</keyword>
<accession>A0A1I7H7Q7</accession>
<dbReference type="Proteomes" id="UP000183508">
    <property type="component" value="Unassembled WGS sequence"/>
</dbReference>
<dbReference type="AlphaFoldDB" id="A0A1I7H7Q7"/>
<protein>
    <submittedName>
        <fullName evidence="1">Uncharacterized protein</fullName>
    </submittedName>
</protein>
<dbReference type="EMBL" id="FPBV01000004">
    <property type="protein sequence ID" value="SFU56694.1"/>
    <property type="molecule type" value="Genomic_DNA"/>
</dbReference>
<organism evidence="1 2">
    <name type="scientific">Alicyclobacillus macrosporangiidus</name>
    <dbReference type="NCBI Taxonomy" id="392015"/>
    <lineage>
        <taxon>Bacteria</taxon>
        <taxon>Bacillati</taxon>
        <taxon>Bacillota</taxon>
        <taxon>Bacilli</taxon>
        <taxon>Bacillales</taxon>
        <taxon>Alicyclobacillaceae</taxon>
        <taxon>Alicyclobacillus</taxon>
    </lineage>
</organism>
<evidence type="ECO:0000313" key="1">
    <source>
        <dbReference type="EMBL" id="SFU56694.1"/>
    </source>
</evidence>
<gene>
    <name evidence="1" type="ORF">SAMN05421543_10427</name>
</gene>